<feature type="domain" description="Teneurin-like YD-shell" evidence="3">
    <location>
        <begin position="1123"/>
        <end position="1235"/>
    </location>
</feature>
<dbReference type="Gene3D" id="2.180.10.10">
    <property type="entry name" value="RHS repeat-associated core"/>
    <property type="match status" value="2"/>
</dbReference>
<keyword evidence="2" id="KW-0472">Membrane</keyword>
<dbReference type="RefSeq" id="WP_130106618.1">
    <property type="nucleotide sequence ID" value="NZ_CP025781.1"/>
</dbReference>
<dbReference type="KEGG" id="ifl:C1H71_11335"/>
<gene>
    <name evidence="4" type="ORF">C1H71_11335</name>
</gene>
<dbReference type="Proteomes" id="UP000515917">
    <property type="component" value="Chromosome"/>
</dbReference>
<dbReference type="EMBL" id="CP025781">
    <property type="protein sequence ID" value="QBC44063.1"/>
    <property type="molecule type" value="Genomic_DNA"/>
</dbReference>
<evidence type="ECO:0000256" key="1">
    <source>
        <dbReference type="ARBA" id="ARBA00022737"/>
    </source>
</evidence>
<keyword evidence="5" id="KW-1185">Reference proteome</keyword>
<keyword evidence="2" id="KW-0812">Transmembrane</keyword>
<name>A0A7G3GAF9_9NEIS</name>
<sequence>MHSNAFNGSTYLQGSVDLRTGQYGAQQSLITLRSVFNEDASRQVSLTFSMLQEVDSGFGLGWRLTGLSQYRDALMDSYPTIRLSTGETYNVEEASDGIVFKDKKGINVFARRETTDKVLLVYKSGVIETLTRIEGSSDALKLTRIQYENGEFFDITYQYLGPMHCPDKITDYQGTTLVHFESLYQDAIDIIHVRINANQYVDYDLSDRASNKLNSISLVSDDKSLRLTSAFEYDPRFLAITQLTNPLGGIERIVYQPEGHSVGGLSQNSYIPYVSTYERIPSGNQPPTKLSYEYSAGLNFTGYPFNGNHPSSTEDNLYLYDDAYDYSTTEMMLDQEDNVLHTHLVNYNRFHLVTSEINSEINAGVEHKVTKITTYNETKGNFYDQPENLQQAKKIETQYQLGSGTPRIEIQTITTDDYGNVTHSVDVNGIQTTDIYYAKGGEPGKCPADPFNYFVRFIKQSTQSAAANNGSPKVTTFEYTDQTISTTPFSYFVKQSSSNLNNGKFITESVYRNDPNSCFNGMLHQETESLPVGNGPDRKQNQTVYDYILSNDTLCITTTQIGFDLAQQSEVETTNLYTGLLLNATDSNDVTIAYEYDVFGRLTCMTEAAGSLYESKQTHQYTLPAGSALYTITVTNEWGVATQTKLDGFAKELLVESQDENGQFEKGKAYSGSYRVIKKTEYDCRGRLLVLSDFDYTGGIESSMLRSAYSYDGWGEISQIEHNDGVIETIENDPVALIKTEGKKDLKGTTLAYTRTTFNEFKQPAQVDILKKDKQTVYSTKKMAYDGFGRLIQQITPTLAISSINQYDDFDRPVSYTHFDGTEHAITYFDASTENMVCRIDAKIGKAWVTLGARTFDGVGRKLSQTVSNSTVQHTYQDGSEYPCSIINGRGNIITLDYIPELDHLGSLAVSTDDTPSTVVRSYDFTTKNDLTRPAGMKIAATHPEGSYSYDYNPTGRLTKIGHFGKGKGTTTAIEHKRFTLNGDRLQSSIWGSDQDQTIDRFGRVEISLENGIETSTTYDAFGRVSIISVKQNSALVQTTTVEYDEFEREVERTIAFGTQSTTIEQTYDILDRLKTRRRTLASGASMMERYDYDGRGRLINYLIDDGYDASLLPRDGKGHAITGQDFTYDGLNNITTVVTTYPNTDRDEATYIYTGLRLTTLTHSLTTGINANPASIAFSYDKDGNVTSIASATEQNTFTYTALNQIATINNVPYDYDAYGRLISSGDTSYNYQNDLLHQTKSLSDNCTIVRHAGSAMAEVTKAGTKFLGNDSHGSILRVKDGSTDTNISYTPFGVGQAPSRCGFNGEIQNHQSGGYLLGSGARLYLPEFAQFTSLDPLSPFSTGGLNPYRYCLGDPVSAIDPSGYSPQGDVALSALGIFVSILAFASAPFTGGTSIVIATAMLSAVLGVVSSSLKLAAGLTTNEQKAQELKKISLGFGIASAVVGIGGAIGGAAYSAVKSGSSITTLKTFKLTIGRTSKKSTNVLVPTRKMPGMSATSRNMNRYDSRQFTRMATNRREPNNFNSTFKLAPLFKNKPSYTYKKIAGPFLLKTENTRTNVKGVSSFFITKNLLTHATKNTSALLTLAISIISFVDLKPLPVEEDTVPPQSAFNTQAGVYQDE</sequence>
<organism evidence="4 5">
    <name type="scientific">Iodobacter fluviatilis</name>
    <dbReference type="NCBI Taxonomy" id="537"/>
    <lineage>
        <taxon>Bacteria</taxon>
        <taxon>Pseudomonadati</taxon>
        <taxon>Pseudomonadota</taxon>
        <taxon>Betaproteobacteria</taxon>
        <taxon>Neisseriales</taxon>
        <taxon>Chitinibacteraceae</taxon>
        <taxon>Iodobacter</taxon>
    </lineage>
</organism>
<proteinExistence type="predicted"/>
<dbReference type="NCBIfam" id="TIGR03696">
    <property type="entry name" value="Rhs_assc_core"/>
    <property type="match status" value="1"/>
</dbReference>
<protein>
    <recommendedName>
        <fullName evidence="3">Teneurin-like YD-shell domain-containing protein</fullName>
    </recommendedName>
</protein>
<feature type="transmembrane region" description="Helical" evidence="2">
    <location>
        <begin position="1396"/>
        <end position="1415"/>
    </location>
</feature>
<evidence type="ECO:0000313" key="5">
    <source>
        <dbReference type="Proteomes" id="UP000515917"/>
    </source>
</evidence>
<dbReference type="InterPro" id="IPR050708">
    <property type="entry name" value="T6SS_VgrG/RHS"/>
</dbReference>
<dbReference type="InterPro" id="IPR022385">
    <property type="entry name" value="Rhs_assc_core"/>
</dbReference>
<reference evidence="4 5" key="1">
    <citation type="submission" date="2018-01" db="EMBL/GenBank/DDBJ databases">
        <title>Genome sequence of Iodobacter sp. strain PCH194 isolated from Indian Trans-Himalaya.</title>
        <authorList>
            <person name="Kumar V."/>
            <person name="Thakur V."/>
            <person name="Kumar S."/>
            <person name="Singh D."/>
        </authorList>
    </citation>
    <scope>NUCLEOTIDE SEQUENCE [LARGE SCALE GENOMIC DNA]</scope>
    <source>
        <strain evidence="4 5">PCH194</strain>
    </source>
</reference>
<evidence type="ECO:0000259" key="3">
    <source>
        <dbReference type="Pfam" id="PF25023"/>
    </source>
</evidence>
<keyword evidence="2" id="KW-1133">Transmembrane helix</keyword>
<feature type="transmembrane region" description="Helical" evidence="2">
    <location>
        <begin position="1435"/>
        <end position="1459"/>
    </location>
</feature>
<dbReference type="InterPro" id="IPR056823">
    <property type="entry name" value="TEN-like_YD-shell"/>
</dbReference>
<evidence type="ECO:0000256" key="2">
    <source>
        <dbReference type="SAM" id="Phobius"/>
    </source>
</evidence>
<dbReference type="PANTHER" id="PTHR32305:SF15">
    <property type="entry name" value="PROTEIN RHSA-RELATED"/>
    <property type="match status" value="1"/>
</dbReference>
<dbReference type="PANTHER" id="PTHR32305">
    <property type="match status" value="1"/>
</dbReference>
<keyword evidence="1" id="KW-0677">Repeat</keyword>
<evidence type="ECO:0000313" key="4">
    <source>
        <dbReference type="EMBL" id="QBC44063.1"/>
    </source>
</evidence>
<accession>A0A7G3GAF9</accession>
<dbReference type="Pfam" id="PF25023">
    <property type="entry name" value="TEN_YD-shell"/>
    <property type="match status" value="1"/>
</dbReference>